<dbReference type="KEGG" id="cim:CIMG_08242"/>
<gene>
    <name evidence="1" type="ORF">CIMG_08242</name>
</gene>
<evidence type="ECO:0000313" key="1">
    <source>
        <dbReference type="EMBL" id="EAS29496.3"/>
    </source>
</evidence>
<reference evidence="2" key="2">
    <citation type="journal article" date="2010" name="Genome Res.">
        <title>Population genomic sequencing of Coccidioides fungi reveals recent hybridization and transposon control.</title>
        <authorList>
            <person name="Neafsey D.E."/>
            <person name="Barker B.M."/>
            <person name="Sharpton T.J."/>
            <person name="Stajich J.E."/>
            <person name="Park D.J."/>
            <person name="Whiston E."/>
            <person name="Hung C.-Y."/>
            <person name="McMahan C."/>
            <person name="White J."/>
            <person name="Sykes S."/>
            <person name="Heiman D."/>
            <person name="Young S."/>
            <person name="Zeng Q."/>
            <person name="Abouelleil A."/>
            <person name="Aftuck L."/>
            <person name="Bessette D."/>
            <person name="Brown A."/>
            <person name="FitzGerald M."/>
            <person name="Lui A."/>
            <person name="Macdonald J.P."/>
            <person name="Priest M."/>
            <person name="Orbach M.J."/>
            <person name="Galgiani J.N."/>
            <person name="Kirkland T.N."/>
            <person name="Cole G.T."/>
            <person name="Birren B.W."/>
            <person name="Henn M.R."/>
            <person name="Taylor J.W."/>
            <person name="Rounsley S.D."/>
        </authorList>
    </citation>
    <scope>GENOME REANNOTATION</scope>
    <source>
        <strain evidence="2">RS</strain>
    </source>
</reference>
<accession>J3K536</accession>
<evidence type="ECO:0000313" key="2">
    <source>
        <dbReference type="Proteomes" id="UP000001261"/>
    </source>
</evidence>
<dbReference type="OMA" id="PQWHEST"/>
<dbReference type="VEuPathDB" id="FungiDB:CIMG_08242"/>
<name>J3K536_COCIM</name>
<sequence length="164" mass="18064">MPQNALSVEHAVDKLVNASKLVEQRPGLKPAEEARVIDAFNLMATGTGIGTGAKRRTVYLEFLQRVNSVLGRDKVVLCAAILGPSAVGRMKDRTRLVFPQWHESTSDNTMESAAPVATMGDVYELDIDDVVAAMSSRDQVWGKLWLTDTYANTSSFIPYQYPMN</sequence>
<dbReference type="EMBL" id="GG704913">
    <property type="protein sequence ID" value="EAS29496.3"/>
    <property type="molecule type" value="Genomic_DNA"/>
</dbReference>
<proteinExistence type="predicted"/>
<dbReference type="Proteomes" id="UP000001261">
    <property type="component" value="Unassembled WGS sequence"/>
</dbReference>
<dbReference type="AlphaFoldDB" id="J3K536"/>
<keyword evidence="2" id="KW-1185">Reference proteome</keyword>
<reference evidence="2" key="1">
    <citation type="journal article" date="2009" name="Genome Res.">
        <title>Comparative genomic analyses of the human fungal pathogens Coccidioides and their relatives.</title>
        <authorList>
            <person name="Sharpton T.J."/>
            <person name="Stajich J.E."/>
            <person name="Rounsley S.D."/>
            <person name="Gardner M.J."/>
            <person name="Wortman J.R."/>
            <person name="Jordar V.S."/>
            <person name="Maiti R."/>
            <person name="Kodira C.D."/>
            <person name="Neafsey D.E."/>
            <person name="Zeng Q."/>
            <person name="Hung C.-Y."/>
            <person name="McMahan C."/>
            <person name="Muszewska A."/>
            <person name="Grynberg M."/>
            <person name="Mandel M.A."/>
            <person name="Kellner E.M."/>
            <person name="Barker B.M."/>
            <person name="Galgiani J.N."/>
            <person name="Orbach M.J."/>
            <person name="Kirkland T.N."/>
            <person name="Cole G.T."/>
            <person name="Henn M.R."/>
            <person name="Birren B.W."/>
            <person name="Taylor J.W."/>
        </authorList>
    </citation>
    <scope>NUCLEOTIDE SEQUENCE [LARGE SCALE GENOMIC DNA]</scope>
    <source>
        <strain evidence="2">RS</strain>
    </source>
</reference>
<protein>
    <submittedName>
        <fullName evidence="1">Uncharacterized protein</fullName>
    </submittedName>
</protein>
<dbReference type="GeneID" id="4560632"/>
<dbReference type="RefSeq" id="XP_001241079.2">
    <property type="nucleotide sequence ID" value="XM_001241078.2"/>
</dbReference>
<dbReference type="InParanoid" id="J3K536"/>
<dbReference type="OrthoDB" id="3520662at2759"/>
<organism evidence="1 2">
    <name type="scientific">Coccidioides immitis (strain RS)</name>
    <name type="common">Valley fever fungus</name>
    <dbReference type="NCBI Taxonomy" id="246410"/>
    <lineage>
        <taxon>Eukaryota</taxon>
        <taxon>Fungi</taxon>
        <taxon>Dikarya</taxon>
        <taxon>Ascomycota</taxon>
        <taxon>Pezizomycotina</taxon>
        <taxon>Eurotiomycetes</taxon>
        <taxon>Eurotiomycetidae</taxon>
        <taxon>Onygenales</taxon>
        <taxon>Onygenaceae</taxon>
        <taxon>Coccidioides</taxon>
    </lineage>
</organism>